<dbReference type="Gene3D" id="3.90.220.20">
    <property type="entry name" value="DNA methylase specificity domains"/>
    <property type="match status" value="2"/>
</dbReference>
<protein>
    <submittedName>
        <fullName evidence="6">Restriction endonuclease subunit S</fullName>
        <ecNumber evidence="6">3.1.21.-</ecNumber>
    </submittedName>
</protein>
<evidence type="ECO:0000256" key="3">
    <source>
        <dbReference type="ARBA" id="ARBA00023125"/>
    </source>
</evidence>
<keyword evidence="3" id="KW-0238">DNA-binding</keyword>
<dbReference type="PANTHER" id="PTHR30408:SF13">
    <property type="entry name" value="TYPE I RESTRICTION ENZYME HINDI SPECIFICITY SUBUNIT"/>
    <property type="match status" value="1"/>
</dbReference>
<keyword evidence="6" id="KW-0540">Nuclease</keyword>
<dbReference type="GO" id="GO:0016787">
    <property type="term" value="F:hydrolase activity"/>
    <property type="evidence" value="ECO:0007669"/>
    <property type="project" value="UniProtKB-KW"/>
</dbReference>
<comment type="similarity">
    <text evidence="1">Belongs to the type-I restriction system S methylase family.</text>
</comment>
<comment type="caution">
    <text evidence="6">The sequence shown here is derived from an EMBL/GenBank/DDBJ whole genome shotgun (WGS) entry which is preliminary data.</text>
</comment>
<accession>A0ABV4CU53</accession>
<dbReference type="Proteomes" id="UP001565200">
    <property type="component" value="Unassembled WGS sequence"/>
</dbReference>
<keyword evidence="4" id="KW-0175">Coiled coil</keyword>
<feature type="coiled-coil region" evidence="4">
    <location>
        <begin position="165"/>
        <end position="192"/>
    </location>
</feature>
<dbReference type="InterPro" id="IPR044946">
    <property type="entry name" value="Restrct_endonuc_typeI_TRD_sf"/>
</dbReference>
<name>A0ABV4CU53_9BACT</name>
<evidence type="ECO:0000313" key="6">
    <source>
        <dbReference type="EMBL" id="MEY8244913.1"/>
    </source>
</evidence>
<proteinExistence type="inferred from homology"/>
<dbReference type="SUPFAM" id="SSF116734">
    <property type="entry name" value="DNA methylase specificity domain"/>
    <property type="match status" value="2"/>
</dbReference>
<sequence length="413" mass="47176">MEMKTVRIGDLYTVSNGLSKGKAFFGSGFPFLTFSEVMNNFFVPEKLTSLVQTDEKERDKFSIKRGDVFLNRTSETAEELGISCVALQDHPNATFNGFCKRLRPIADEVVPEYIGYYLRSKVFRKHMLALTGSMITRASLRNEQLTSIEIQLPSKEIQVKIANILRQYDLMIANCKKQIALLEEAAQRLYREWFVDMRFPGHENVSFQNGYPIDWSEITLNDITSKFATGLNPRKNFVLGHGHNYYVTIKNLTSTYVVLDEKCDKIDDDAITKINKRSDLRAGDLLFSGIGTIGRVALIYEDPINWNISESLFTLRPNERVSSEFLYLLLLDSKIQGFAQANSQGSAQKGIRMAALKSFKLYLPSCEILKQFDSLVKPYIEQLKIVHKLYKFYSESRCLLLPRLISGEIKIDA</sequence>
<dbReference type="EMBL" id="JBCLPP010000009">
    <property type="protein sequence ID" value="MEY8244913.1"/>
    <property type="molecule type" value="Genomic_DNA"/>
</dbReference>
<organism evidence="6 7">
    <name type="scientific">Heminiphilus faecis</name>
    <dbReference type="NCBI Taxonomy" id="2601703"/>
    <lineage>
        <taxon>Bacteria</taxon>
        <taxon>Pseudomonadati</taxon>
        <taxon>Bacteroidota</taxon>
        <taxon>Bacteroidia</taxon>
        <taxon>Bacteroidales</taxon>
        <taxon>Muribaculaceae</taxon>
        <taxon>Heminiphilus</taxon>
    </lineage>
</organism>
<dbReference type="EC" id="3.1.21.-" evidence="6"/>
<dbReference type="InterPro" id="IPR000055">
    <property type="entry name" value="Restrct_endonuc_typeI_TRD"/>
</dbReference>
<dbReference type="RefSeq" id="WP_128707822.1">
    <property type="nucleotide sequence ID" value="NZ_JBCLPP010000009.1"/>
</dbReference>
<keyword evidence="7" id="KW-1185">Reference proteome</keyword>
<keyword evidence="2" id="KW-0680">Restriction system</keyword>
<dbReference type="Pfam" id="PF01420">
    <property type="entry name" value="Methylase_S"/>
    <property type="match status" value="2"/>
</dbReference>
<dbReference type="CDD" id="cd17517">
    <property type="entry name" value="RMtype1_S_EcoKI_StySPI-TRD2-CR2_like"/>
    <property type="match status" value="1"/>
</dbReference>
<evidence type="ECO:0000256" key="4">
    <source>
        <dbReference type="SAM" id="Coils"/>
    </source>
</evidence>
<keyword evidence="6" id="KW-0378">Hydrolase</keyword>
<gene>
    <name evidence="6" type="ORF">AAK873_04660</name>
</gene>
<keyword evidence="6" id="KW-0255">Endonuclease</keyword>
<reference evidence="6 7" key="1">
    <citation type="submission" date="2024-03" db="EMBL/GenBank/DDBJ databases">
        <title>Mouse gut bacterial collection (mGBC) of GemPharmatech.</title>
        <authorList>
            <person name="He Y."/>
            <person name="Dong L."/>
            <person name="Wu D."/>
            <person name="Gao X."/>
            <person name="Lin Z."/>
        </authorList>
    </citation>
    <scope>NUCLEOTIDE SEQUENCE [LARGE SCALE GENOMIC DNA]</scope>
    <source>
        <strain evidence="6 7">54-13</strain>
    </source>
</reference>
<evidence type="ECO:0000259" key="5">
    <source>
        <dbReference type="Pfam" id="PF01420"/>
    </source>
</evidence>
<dbReference type="InterPro" id="IPR052021">
    <property type="entry name" value="Type-I_RS_S_subunit"/>
</dbReference>
<dbReference type="PANTHER" id="PTHR30408">
    <property type="entry name" value="TYPE-1 RESTRICTION ENZYME ECOKI SPECIFICITY PROTEIN"/>
    <property type="match status" value="1"/>
</dbReference>
<feature type="domain" description="Type I restriction modification DNA specificity" evidence="5">
    <location>
        <begin position="2"/>
        <end position="183"/>
    </location>
</feature>
<evidence type="ECO:0000313" key="7">
    <source>
        <dbReference type="Proteomes" id="UP001565200"/>
    </source>
</evidence>
<evidence type="ECO:0000256" key="1">
    <source>
        <dbReference type="ARBA" id="ARBA00010923"/>
    </source>
</evidence>
<evidence type="ECO:0000256" key="2">
    <source>
        <dbReference type="ARBA" id="ARBA00022747"/>
    </source>
</evidence>
<dbReference type="GO" id="GO:0004519">
    <property type="term" value="F:endonuclease activity"/>
    <property type="evidence" value="ECO:0007669"/>
    <property type="project" value="UniProtKB-KW"/>
</dbReference>
<feature type="domain" description="Type I restriction modification DNA specificity" evidence="5">
    <location>
        <begin position="212"/>
        <end position="391"/>
    </location>
</feature>